<organism evidence="4 5">
    <name type="scientific">Streptomyces griseochromogenes</name>
    <dbReference type="NCBI Taxonomy" id="68214"/>
    <lineage>
        <taxon>Bacteria</taxon>
        <taxon>Bacillati</taxon>
        <taxon>Actinomycetota</taxon>
        <taxon>Actinomycetes</taxon>
        <taxon>Kitasatosporales</taxon>
        <taxon>Streptomycetaceae</taxon>
        <taxon>Streptomyces</taxon>
    </lineage>
</organism>
<dbReference type="PROSITE" id="PS50801">
    <property type="entry name" value="STAS"/>
    <property type="match status" value="1"/>
</dbReference>
<reference evidence="4 5" key="1">
    <citation type="submission" date="2016-06" db="EMBL/GenBank/DDBJ databases">
        <title>Complete genome sequence of Streptomyces griseochromogenes ATCC 14511, the Blasticidin S producer.</title>
        <authorList>
            <person name="Wu L."/>
        </authorList>
    </citation>
    <scope>NUCLEOTIDE SEQUENCE [LARGE SCALE GENOMIC DNA]</scope>
    <source>
        <strain evidence="4 5">ATCC 14511</strain>
    </source>
</reference>
<dbReference type="NCBIfam" id="TIGR00377">
    <property type="entry name" value="ant_ant_sig"/>
    <property type="match status" value="1"/>
</dbReference>
<dbReference type="AlphaFoldDB" id="A0A1B1AVQ9"/>
<accession>A0A1B1AVQ9</accession>
<proteinExistence type="inferred from homology"/>
<dbReference type="GO" id="GO:0043856">
    <property type="term" value="F:anti-sigma factor antagonist activity"/>
    <property type="evidence" value="ECO:0007669"/>
    <property type="project" value="InterPro"/>
</dbReference>
<dbReference type="CDD" id="cd07043">
    <property type="entry name" value="STAS_anti-anti-sigma_factors"/>
    <property type="match status" value="1"/>
</dbReference>
<feature type="domain" description="STAS" evidence="3">
    <location>
        <begin position="5"/>
        <end position="114"/>
    </location>
</feature>
<gene>
    <name evidence="4" type="ORF">AVL59_14530</name>
</gene>
<evidence type="ECO:0000313" key="4">
    <source>
        <dbReference type="EMBL" id="ANP50678.1"/>
    </source>
</evidence>
<sequence length="116" mass="12298">MEDLSSVETTMSGPCLVAKVRGAMDYVTQPEMRERLEQVIARAERAVVVDLADVSFCDSAGLNVLLGAHREAEKAAVALVLACVPGLLHRVLEMTGADQVLRVFATVADAEAALSS</sequence>
<comment type="similarity">
    <text evidence="1 2">Belongs to the anti-sigma-factor antagonist family.</text>
</comment>
<dbReference type="PANTHER" id="PTHR33495:SF2">
    <property type="entry name" value="ANTI-SIGMA FACTOR ANTAGONIST TM_1081-RELATED"/>
    <property type="match status" value="1"/>
</dbReference>
<name>A0A1B1AVQ9_9ACTN</name>
<dbReference type="InterPro" id="IPR036513">
    <property type="entry name" value="STAS_dom_sf"/>
</dbReference>
<dbReference type="KEGG" id="sgs:AVL59_14530"/>
<evidence type="ECO:0000259" key="3">
    <source>
        <dbReference type="PROSITE" id="PS50801"/>
    </source>
</evidence>
<dbReference type="Proteomes" id="UP000092659">
    <property type="component" value="Chromosome"/>
</dbReference>
<dbReference type="InterPro" id="IPR002645">
    <property type="entry name" value="STAS_dom"/>
</dbReference>
<evidence type="ECO:0000313" key="5">
    <source>
        <dbReference type="Proteomes" id="UP000092659"/>
    </source>
</evidence>
<dbReference type="PANTHER" id="PTHR33495">
    <property type="entry name" value="ANTI-SIGMA FACTOR ANTAGONIST TM_1081-RELATED-RELATED"/>
    <property type="match status" value="1"/>
</dbReference>
<protein>
    <recommendedName>
        <fullName evidence="2">Anti-sigma factor antagonist</fullName>
    </recommendedName>
</protein>
<dbReference type="Gene3D" id="3.30.750.24">
    <property type="entry name" value="STAS domain"/>
    <property type="match status" value="1"/>
</dbReference>
<dbReference type="STRING" id="68214.AVL59_14530"/>
<dbReference type="InterPro" id="IPR003658">
    <property type="entry name" value="Anti-sigma_ant"/>
</dbReference>
<evidence type="ECO:0000256" key="1">
    <source>
        <dbReference type="ARBA" id="ARBA00009013"/>
    </source>
</evidence>
<dbReference type="SUPFAM" id="SSF52091">
    <property type="entry name" value="SpoIIaa-like"/>
    <property type="match status" value="1"/>
</dbReference>
<dbReference type="Pfam" id="PF01740">
    <property type="entry name" value="STAS"/>
    <property type="match status" value="1"/>
</dbReference>
<evidence type="ECO:0000256" key="2">
    <source>
        <dbReference type="RuleBase" id="RU003749"/>
    </source>
</evidence>
<dbReference type="EMBL" id="CP016279">
    <property type="protein sequence ID" value="ANP50678.1"/>
    <property type="molecule type" value="Genomic_DNA"/>
</dbReference>